<evidence type="ECO:0000256" key="1">
    <source>
        <dbReference type="SAM" id="MobiDB-lite"/>
    </source>
</evidence>
<sequence>MENLITIETVPIKIDFVEKEPLKLSAVHSTQMEVKQESGHQLKSEPVRLALQDYYEPSMSYAWDNSTYTAIPKFDTEGNLNLDIKMEDGQSRAIRFKHADRSIESMTGKANLSTVETGNLQISIPMMQLASGMPEANNLNTEFMPPDLKLVVTQRPDVIIKYVGGPIYVPPSSDPSYRPPLGFEPQQPTQQLPPLLDEKV</sequence>
<feature type="region of interest" description="Disordered" evidence="1">
    <location>
        <begin position="171"/>
        <end position="200"/>
    </location>
</feature>
<name>A0ABY6HHH1_9FIRM</name>
<dbReference type="RefSeq" id="WP_228882275.1">
    <property type="nucleotide sequence ID" value="NZ_CABIIK010000045.1"/>
</dbReference>
<gene>
    <name evidence="2" type="ORF">LNN31_05180</name>
</gene>
<reference evidence="2" key="1">
    <citation type="submission" date="2021-11" db="EMBL/GenBank/DDBJ databases">
        <title>Isoprene-degrading acetogen.</title>
        <authorList>
            <person name="Yang Y."/>
            <person name="Jin H."/>
            <person name="Yan J."/>
        </authorList>
    </citation>
    <scope>NUCLEOTIDE SEQUENCE</scope>
    <source>
        <strain evidence="2">Berkeley</strain>
    </source>
</reference>
<feature type="compositionally biased region" description="Low complexity" evidence="1">
    <location>
        <begin position="185"/>
        <end position="200"/>
    </location>
</feature>
<accession>A0ABY6HHH1</accession>
<proteinExistence type="predicted"/>
<evidence type="ECO:0000313" key="2">
    <source>
        <dbReference type="EMBL" id="UYO63827.1"/>
    </source>
</evidence>
<organism evidence="2 3">
    <name type="scientific">Acetobacterium wieringae</name>
    <dbReference type="NCBI Taxonomy" id="52694"/>
    <lineage>
        <taxon>Bacteria</taxon>
        <taxon>Bacillati</taxon>
        <taxon>Bacillota</taxon>
        <taxon>Clostridia</taxon>
        <taxon>Eubacteriales</taxon>
        <taxon>Eubacteriaceae</taxon>
        <taxon>Acetobacterium</taxon>
    </lineage>
</organism>
<dbReference type="EMBL" id="CP087994">
    <property type="protein sequence ID" value="UYO63827.1"/>
    <property type="molecule type" value="Genomic_DNA"/>
</dbReference>
<dbReference type="Proteomes" id="UP001163550">
    <property type="component" value="Chromosome"/>
</dbReference>
<evidence type="ECO:0000313" key="3">
    <source>
        <dbReference type="Proteomes" id="UP001163550"/>
    </source>
</evidence>
<protein>
    <submittedName>
        <fullName evidence="2">Uncharacterized protein</fullName>
    </submittedName>
</protein>
<keyword evidence="3" id="KW-1185">Reference proteome</keyword>